<evidence type="ECO:0000256" key="1">
    <source>
        <dbReference type="ARBA" id="ARBA00006499"/>
    </source>
</evidence>
<evidence type="ECO:0000313" key="12">
    <source>
        <dbReference type="Proteomes" id="UP000230002"/>
    </source>
</evidence>
<keyword evidence="6" id="KW-0443">Lipid metabolism</keyword>
<evidence type="ECO:0000256" key="3">
    <source>
        <dbReference type="ARBA" id="ARBA00014923"/>
    </source>
</evidence>
<reference evidence="11 12" key="1">
    <citation type="journal article" date="2015" name="Sci. Rep.">
        <title>Chromosome-level genome map provides insights into diverse defense mechanisms in the medicinal fungus Ganoderma sinense.</title>
        <authorList>
            <person name="Zhu Y."/>
            <person name="Xu J."/>
            <person name="Sun C."/>
            <person name="Zhou S."/>
            <person name="Xu H."/>
            <person name="Nelson D.R."/>
            <person name="Qian J."/>
            <person name="Song J."/>
            <person name="Luo H."/>
            <person name="Xiang L."/>
            <person name="Li Y."/>
            <person name="Xu Z."/>
            <person name="Ji A."/>
            <person name="Wang L."/>
            <person name="Lu S."/>
            <person name="Hayward A."/>
            <person name="Sun W."/>
            <person name="Li X."/>
            <person name="Schwartz D.C."/>
            <person name="Wang Y."/>
            <person name="Chen S."/>
        </authorList>
    </citation>
    <scope>NUCLEOTIDE SEQUENCE [LARGE SCALE GENOMIC DNA]</scope>
    <source>
        <strain evidence="11 12">ZZ0214-1</strain>
    </source>
</reference>
<keyword evidence="12" id="KW-1185">Reference proteome</keyword>
<accession>A0A2G8SAU6</accession>
<evidence type="ECO:0000313" key="11">
    <source>
        <dbReference type="EMBL" id="PIL30886.1"/>
    </source>
</evidence>
<evidence type="ECO:0000256" key="2">
    <source>
        <dbReference type="ARBA" id="ARBA00012423"/>
    </source>
</evidence>
<evidence type="ECO:0000256" key="8">
    <source>
        <dbReference type="ARBA" id="ARBA00031195"/>
    </source>
</evidence>
<dbReference type="PANTHER" id="PTHR10655">
    <property type="entry name" value="LYSOPHOSPHOLIPASE-RELATED"/>
    <property type="match status" value="1"/>
</dbReference>
<dbReference type="EMBL" id="AYKW01000013">
    <property type="protein sequence ID" value="PIL30886.1"/>
    <property type="molecule type" value="Genomic_DNA"/>
</dbReference>
<evidence type="ECO:0000256" key="4">
    <source>
        <dbReference type="ARBA" id="ARBA00022487"/>
    </source>
</evidence>
<dbReference type="InterPro" id="IPR029058">
    <property type="entry name" value="AB_hydrolase_fold"/>
</dbReference>
<comment type="similarity">
    <text evidence="1">Belongs to the AB hydrolase superfamily. AB hydrolase 2 family.</text>
</comment>
<keyword evidence="5" id="KW-0378">Hydrolase</keyword>
<organism evidence="11 12">
    <name type="scientific">Ganoderma sinense ZZ0214-1</name>
    <dbReference type="NCBI Taxonomy" id="1077348"/>
    <lineage>
        <taxon>Eukaryota</taxon>
        <taxon>Fungi</taxon>
        <taxon>Dikarya</taxon>
        <taxon>Basidiomycota</taxon>
        <taxon>Agaricomycotina</taxon>
        <taxon>Agaricomycetes</taxon>
        <taxon>Polyporales</taxon>
        <taxon>Polyporaceae</taxon>
        <taxon>Ganoderma</taxon>
    </lineage>
</organism>
<keyword evidence="4" id="KW-0719">Serine esterase</keyword>
<dbReference type="Proteomes" id="UP000230002">
    <property type="component" value="Unassembled WGS sequence"/>
</dbReference>
<dbReference type="OrthoDB" id="2418081at2759"/>
<evidence type="ECO:0000256" key="7">
    <source>
        <dbReference type="ARBA" id="ARBA00029392"/>
    </source>
</evidence>
<dbReference type="Gene3D" id="3.40.50.1820">
    <property type="entry name" value="alpha/beta hydrolase"/>
    <property type="match status" value="1"/>
</dbReference>
<dbReference type="GO" id="GO:0005737">
    <property type="term" value="C:cytoplasm"/>
    <property type="evidence" value="ECO:0007669"/>
    <property type="project" value="TreeGrafter"/>
</dbReference>
<dbReference type="GO" id="GO:0008474">
    <property type="term" value="F:palmitoyl-(protein) hydrolase activity"/>
    <property type="evidence" value="ECO:0007669"/>
    <property type="project" value="UniProtKB-EC"/>
</dbReference>
<evidence type="ECO:0000259" key="10">
    <source>
        <dbReference type="Pfam" id="PF02230"/>
    </source>
</evidence>
<feature type="domain" description="Phospholipase/carboxylesterase/thioesterase" evidence="10">
    <location>
        <begin position="13"/>
        <end position="226"/>
    </location>
</feature>
<dbReference type="Pfam" id="PF02230">
    <property type="entry name" value="Abhydrolase_2"/>
    <property type="match status" value="1"/>
</dbReference>
<dbReference type="GO" id="GO:0006631">
    <property type="term" value="P:fatty acid metabolic process"/>
    <property type="evidence" value="ECO:0007669"/>
    <property type="project" value="UniProtKB-KW"/>
</dbReference>
<evidence type="ECO:0000256" key="6">
    <source>
        <dbReference type="ARBA" id="ARBA00022832"/>
    </source>
</evidence>
<comment type="catalytic activity">
    <reaction evidence="9">
        <text>S-hexadecanoyl-L-cysteinyl-[protein] + H2O = L-cysteinyl-[protein] + hexadecanoate + H(+)</text>
        <dbReference type="Rhea" id="RHEA:19233"/>
        <dbReference type="Rhea" id="RHEA-COMP:10131"/>
        <dbReference type="Rhea" id="RHEA-COMP:11032"/>
        <dbReference type="ChEBI" id="CHEBI:7896"/>
        <dbReference type="ChEBI" id="CHEBI:15377"/>
        <dbReference type="ChEBI" id="CHEBI:15378"/>
        <dbReference type="ChEBI" id="CHEBI:29950"/>
        <dbReference type="ChEBI" id="CHEBI:74151"/>
        <dbReference type="EC" id="3.1.2.22"/>
    </reaction>
</comment>
<protein>
    <recommendedName>
        <fullName evidence="3">Acyl-protein thioesterase 1</fullName>
        <ecNumber evidence="2">3.1.2.22</ecNumber>
    </recommendedName>
    <alternativeName>
        <fullName evidence="8">Palmitoyl-protein hydrolase</fullName>
    </alternativeName>
</protein>
<dbReference type="AlphaFoldDB" id="A0A2G8SAU6"/>
<evidence type="ECO:0000256" key="9">
    <source>
        <dbReference type="ARBA" id="ARBA00047337"/>
    </source>
</evidence>
<dbReference type="STRING" id="1077348.A0A2G8SAU6"/>
<evidence type="ECO:0000256" key="5">
    <source>
        <dbReference type="ARBA" id="ARBA00022801"/>
    </source>
</evidence>
<dbReference type="InterPro" id="IPR050565">
    <property type="entry name" value="LYPA1-2/EST-like"/>
</dbReference>
<dbReference type="PANTHER" id="PTHR10655:SF17">
    <property type="entry name" value="LYSOPHOSPHOLIPASE-LIKE PROTEIN 1"/>
    <property type="match status" value="1"/>
</dbReference>
<dbReference type="EC" id="3.1.2.22" evidence="2"/>
<gene>
    <name evidence="11" type="ORF">GSI_07055</name>
</gene>
<dbReference type="InterPro" id="IPR003140">
    <property type="entry name" value="PLipase/COase/thioEstase"/>
</dbReference>
<comment type="function">
    <text evidence="7">Hydrolyzes fatty acids from S-acylated cysteine residues in proteins with a strong preference for palmitoylated G-alpha proteins over other acyl substrates. Mediates the deacylation of G-alpha proteins such as GPA1 in vivo, but has weak or no activity toward palmitoylated Ras proteins. Has weak lysophospholipase activity in vitro; however such activity may not exist in vivo.</text>
</comment>
<name>A0A2G8SAU6_9APHY</name>
<dbReference type="GO" id="GO:0052689">
    <property type="term" value="F:carboxylic ester hydrolase activity"/>
    <property type="evidence" value="ECO:0007669"/>
    <property type="project" value="UniProtKB-KW"/>
</dbReference>
<proteinExistence type="inferred from homology"/>
<keyword evidence="6" id="KW-0276">Fatty acid metabolism</keyword>
<sequence length="230" mass="25066">MAAEGARSAPTEPIVIAPTAEHRATVIFVHGLGQSNSQWVPTLRRVVERLPAVKWILPQAPNAPVTYSQERVRPSWFNIASLPPCNCYDETGISSGVAKLENLIISEVRQGTTSSKIVLVGFSQGASLSLMTALTTLHELGGVASLSGWIPKQSRPAMQQIEPSLPVFWAHGNADDEVPLPYGEECVSFLRNTLEMSSERVVFKTYDGLDHSVNDAELDDLAEWLANIMS</sequence>
<comment type="caution">
    <text evidence="11">The sequence shown here is derived from an EMBL/GenBank/DDBJ whole genome shotgun (WGS) entry which is preliminary data.</text>
</comment>
<dbReference type="SUPFAM" id="SSF53474">
    <property type="entry name" value="alpha/beta-Hydrolases"/>
    <property type="match status" value="1"/>
</dbReference>